<evidence type="ECO:0000313" key="2">
    <source>
        <dbReference type="RefSeq" id="XP_033349838.1"/>
    </source>
</evidence>
<name>A0A6J3K9Q0_9HYME</name>
<sequence>MRTLRTSFFWSQFVDLIRRNGLDRFWRIAKVKEKYRERKRRRERQHLANEKFYASTRTKKPAGTSLPSQLVASRSEISPLLDSRCCFLHTGAVEGQNSRPFRDTDPSTIDPLTPAWYFQDTFLFPFDDRSLAFRMILIV</sequence>
<dbReference type="GeneID" id="117233550"/>
<dbReference type="RefSeq" id="XP_033349838.1">
    <property type="nucleotide sequence ID" value="XM_033493947.1"/>
</dbReference>
<organism evidence="1 2">
    <name type="scientific">Bombus vosnesenskii</name>
    <dbReference type="NCBI Taxonomy" id="207650"/>
    <lineage>
        <taxon>Eukaryota</taxon>
        <taxon>Metazoa</taxon>
        <taxon>Ecdysozoa</taxon>
        <taxon>Arthropoda</taxon>
        <taxon>Hexapoda</taxon>
        <taxon>Insecta</taxon>
        <taxon>Pterygota</taxon>
        <taxon>Neoptera</taxon>
        <taxon>Endopterygota</taxon>
        <taxon>Hymenoptera</taxon>
        <taxon>Apocrita</taxon>
        <taxon>Aculeata</taxon>
        <taxon>Apoidea</taxon>
        <taxon>Anthophila</taxon>
        <taxon>Apidae</taxon>
        <taxon>Bombus</taxon>
        <taxon>Pyrobombus</taxon>
    </lineage>
</organism>
<dbReference type="KEGG" id="bvk:117233550"/>
<keyword evidence="1" id="KW-1185">Reference proteome</keyword>
<dbReference type="Proteomes" id="UP000504631">
    <property type="component" value="Unplaced"/>
</dbReference>
<dbReference type="AlphaFoldDB" id="A0A6J3K9Q0"/>
<protein>
    <submittedName>
        <fullName evidence="2">Uncharacterized protein LOC117233550</fullName>
    </submittedName>
</protein>
<accession>A0A6J3K9Q0</accession>
<reference evidence="2" key="1">
    <citation type="submission" date="2025-08" db="UniProtKB">
        <authorList>
            <consortium name="RefSeq"/>
        </authorList>
    </citation>
    <scope>IDENTIFICATION</scope>
    <source>
        <tissue evidence="2">Muscle</tissue>
    </source>
</reference>
<evidence type="ECO:0000313" key="1">
    <source>
        <dbReference type="Proteomes" id="UP000504631"/>
    </source>
</evidence>
<gene>
    <name evidence="2" type="primary">LOC117233550</name>
</gene>
<proteinExistence type="predicted"/>